<proteinExistence type="predicted"/>
<dbReference type="STRING" id="161895.CPHO_11180"/>
<feature type="transmembrane region" description="Helical" evidence="1">
    <location>
        <begin position="207"/>
        <end position="226"/>
    </location>
</feature>
<dbReference type="PANTHER" id="PTHR41771">
    <property type="entry name" value="MEMBRANE PROTEIN-RELATED"/>
    <property type="match status" value="1"/>
</dbReference>
<name>A0A1L7D5E4_9CORY</name>
<keyword evidence="1" id="KW-0812">Transmembrane</keyword>
<dbReference type="PANTHER" id="PTHR41771:SF1">
    <property type="entry name" value="MEMBRANE PROTEIN"/>
    <property type="match status" value="1"/>
</dbReference>
<feature type="transmembrane region" description="Helical" evidence="1">
    <location>
        <begin position="21"/>
        <end position="42"/>
    </location>
</feature>
<feature type="transmembrane region" description="Helical" evidence="1">
    <location>
        <begin position="183"/>
        <end position="201"/>
    </location>
</feature>
<dbReference type="AlphaFoldDB" id="A0A1L7D5E4"/>
<dbReference type="EMBL" id="CP009249">
    <property type="protein sequence ID" value="APT93358.1"/>
    <property type="molecule type" value="Genomic_DNA"/>
</dbReference>
<dbReference type="Proteomes" id="UP000185491">
    <property type="component" value="Chromosome"/>
</dbReference>
<keyword evidence="1" id="KW-1133">Transmembrane helix</keyword>
<reference evidence="2 3" key="1">
    <citation type="submission" date="2014-08" db="EMBL/GenBank/DDBJ databases">
        <title>Complete genome sequence of Corynebacterium phocae M408/89/1(T)(=DSM 44612(T)), isolated from the common seal (Phoca vitulina).</title>
        <authorList>
            <person name="Ruckert C."/>
            <person name="Albersmeier A."/>
            <person name="Winkler A."/>
            <person name="Kalinowski J."/>
        </authorList>
    </citation>
    <scope>NUCLEOTIDE SEQUENCE [LARGE SCALE GENOMIC DNA]</scope>
    <source>
        <strain evidence="2 3">M408/89/1</strain>
    </source>
</reference>
<gene>
    <name evidence="2" type="ORF">CPHO_11180</name>
</gene>
<organism evidence="2 3">
    <name type="scientific">Corynebacterium phocae</name>
    <dbReference type="NCBI Taxonomy" id="161895"/>
    <lineage>
        <taxon>Bacteria</taxon>
        <taxon>Bacillati</taxon>
        <taxon>Actinomycetota</taxon>
        <taxon>Actinomycetes</taxon>
        <taxon>Mycobacteriales</taxon>
        <taxon>Corynebacteriaceae</taxon>
        <taxon>Corynebacterium</taxon>
    </lineage>
</organism>
<dbReference type="RefSeq" id="WP_075735855.1">
    <property type="nucleotide sequence ID" value="NZ_CP009249.1"/>
</dbReference>
<dbReference type="InterPro" id="IPR012507">
    <property type="entry name" value="YibE_F"/>
</dbReference>
<dbReference type="OrthoDB" id="5846312at2"/>
<dbReference type="KEGG" id="cpho:CPHO_11180"/>
<dbReference type="Pfam" id="PF07907">
    <property type="entry name" value="YibE_F"/>
    <property type="match status" value="1"/>
</dbReference>
<feature type="transmembrane region" description="Helical" evidence="1">
    <location>
        <begin position="336"/>
        <end position="359"/>
    </location>
</feature>
<sequence>MGRHSSAHAVASRPKRSPWRVGLLVGLATCFIATVVGLVALWPSGDADRFVTEQFSQTYALNQPQVSGTVVSVDDQLCNSQATGQAFSEPPPKPAFDEQAGCERSLVELNSGNNAGKYTQLVHWGLAGDPTLAEGDRILLSESADSTYSFADFERGKGMWLWLGFIVAAIVIFAAWHGLRALVGLAYSLALIFVFLLPALIEGRSPLLVALVCGAAVVMGAIPLVHGVNWKSAAALGGTLLSLGAAGVFAKLAIDSTALTGMSNEENLKLALYLPSVSIVGVLLCGFVVGALGGLNDVAIAQASTVNELAAVSPDASPWQLFVSAMKVGRDHIASMVYTIILSYTGAVLPLLILISAASRPAGQILTSDLIATELMRSGVGALALTLSVPLTTVLAALTVKNQPKSQSQVYNLSHD</sequence>
<feature type="transmembrane region" description="Helical" evidence="1">
    <location>
        <begin position="274"/>
        <end position="295"/>
    </location>
</feature>
<feature type="transmembrane region" description="Helical" evidence="1">
    <location>
        <begin position="159"/>
        <end position="176"/>
    </location>
</feature>
<feature type="transmembrane region" description="Helical" evidence="1">
    <location>
        <begin position="233"/>
        <end position="254"/>
    </location>
</feature>
<protein>
    <submittedName>
        <fullName evidence="2">YibE/F family protein</fullName>
    </submittedName>
</protein>
<evidence type="ECO:0000313" key="3">
    <source>
        <dbReference type="Proteomes" id="UP000185491"/>
    </source>
</evidence>
<evidence type="ECO:0000256" key="1">
    <source>
        <dbReference type="SAM" id="Phobius"/>
    </source>
</evidence>
<evidence type="ECO:0000313" key="2">
    <source>
        <dbReference type="EMBL" id="APT93358.1"/>
    </source>
</evidence>
<feature type="transmembrane region" description="Helical" evidence="1">
    <location>
        <begin position="379"/>
        <end position="400"/>
    </location>
</feature>
<keyword evidence="1" id="KW-0472">Membrane</keyword>
<keyword evidence="3" id="KW-1185">Reference proteome</keyword>
<accession>A0A1L7D5E4</accession>